<protein>
    <submittedName>
        <fullName evidence="1">Uncharacterized protein</fullName>
    </submittedName>
</protein>
<comment type="caution">
    <text evidence="1">The sequence shown here is derived from an EMBL/GenBank/DDBJ whole genome shotgun (WGS) entry which is preliminary data.</text>
</comment>
<evidence type="ECO:0000313" key="1">
    <source>
        <dbReference type="EMBL" id="MCA9377255.1"/>
    </source>
</evidence>
<accession>A0A955KYH2</accession>
<dbReference type="Proteomes" id="UP000741282">
    <property type="component" value="Unassembled WGS sequence"/>
</dbReference>
<dbReference type="EMBL" id="JAGQLN010000035">
    <property type="protein sequence ID" value="MCA9377255.1"/>
    <property type="molecule type" value="Genomic_DNA"/>
</dbReference>
<proteinExistence type="predicted"/>
<reference evidence="1" key="2">
    <citation type="journal article" date="2021" name="Microbiome">
        <title>Successional dynamics and alternative stable states in a saline activated sludge microbial community over 9 years.</title>
        <authorList>
            <person name="Wang Y."/>
            <person name="Ye J."/>
            <person name="Ju F."/>
            <person name="Liu L."/>
            <person name="Boyd J.A."/>
            <person name="Deng Y."/>
            <person name="Parks D.H."/>
            <person name="Jiang X."/>
            <person name="Yin X."/>
            <person name="Woodcroft B.J."/>
            <person name="Tyson G.W."/>
            <person name="Hugenholtz P."/>
            <person name="Polz M.F."/>
            <person name="Zhang T."/>
        </authorList>
    </citation>
    <scope>NUCLEOTIDE SEQUENCE</scope>
    <source>
        <strain evidence="1">HKST-UBA17</strain>
    </source>
</reference>
<organism evidence="1 2">
    <name type="scientific">Candidatus Dojkabacteria bacterium</name>
    <dbReference type="NCBI Taxonomy" id="2099670"/>
    <lineage>
        <taxon>Bacteria</taxon>
        <taxon>Candidatus Dojkabacteria</taxon>
    </lineage>
</organism>
<name>A0A955KYH2_9BACT</name>
<sequence length="81" mass="9735">MARLRTWSKNKKLYSAQDLRKMFDIHEQTVYTRFRSKMSFDRWGVEKYVMPDGTIRLFVGEEGLKKWKSTAVGTYRGRPIR</sequence>
<gene>
    <name evidence="1" type="ORF">KC685_05045</name>
</gene>
<reference evidence="1" key="1">
    <citation type="submission" date="2020-04" db="EMBL/GenBank/DDBJ databases">
        <authorList>
            <person name="Zhang T."/>
        </authorList>
    </citation>
    <scope>NUCLEOTIDE SEQUENCE</scope>
    <source>
        <strain evidence="1">HKST-UBA17</strain>
    </source>
</reference>
<dbReference type="AlphaFoldDB" id="A0A955KYH2"/>
<evidence type="ECO:0000313" key="2">
    <source>
        <dbReference type="Proteomes" id="UP000741282"/>
    </source>
</evidence>